<dbReference type="PANTHER" id="PTHR30349:SF41">
    <property type="entry name" value="INTEGRASE_RECOMBINASE PROTEIN MJ0367-RELATED"/>
    <property type="match status" value="1"/>
</dbReference>
<feature type="domain" description="HTH gntR-type" evidence="7">
    <location>
        <begin position="440"/>
        <end position="508"/>
    </location>
</feature>
<dbReference type="PROSITE" id="PS50949">
    <property type="entry name" value="HTH_GNTR"/>
    <property type="match status" value="1"/>
</dbReference>
<dbReference type="PROSITE" id="PS51898">
    <property type="entry name" value="TYR_RECOMBINASE"/>
    <property type="match status" value="1"/>
</dbReference>
<sequence length="510" mass="56103">MGLFVVRASYGCRVASSSGRSKRQRGEIETLPSGSLRVKVYAGVDPISGKRHYLTEVIPAGRTAAKEAEKARTRLLAQVDERRNPRTRATLDQLLDRWLEVADIEATTRMGYVNKLNKHVRPVLGKLPVGRLDAETLESFYASLRRCRDWCGGKAYVKHRVEGEHTCTAKCRPHVCKPLSASSVRQIHWILSGALSRAVRWRWIAVNPAGQAEPPAPPHPDPQPPNPADAARIINEAWRDPDWGALVWLAMTTGARRGELCALRWHHLDLAAGVLTLRQSAYLDEHGELRAKDTKTHQQRRVALDPDTIEVLREVHGRYLDRLAQLYADTDPADYIFSPEPDNSRGYRPDTITQRYGRLATRLGITSHIHALRHYSATELINAGVDVRTVAGRLGHGGGGTTTLRVYAAWLSESDQRAAGTLAARMPPRPAAPTQRSVASSPYQKIAADLRRQITAGRLRPGDQLPAVAELASAHGVSAGTAHRAVALLTAEGLVSVIRGRRATVADPHP</sequence>
<evidence type="ECO:0000256" key="4">
    <source>
        <dbReference type="ARBA" id="ARBA00023163"/>
    </source>
</evidence>
<dbReference type="Gene3D" id="1.10.150.130">
    <property type="match status" value="1"/>
</dbReference>
<keyword evidence="3" id="KW-0238">DNA-binding</keyword>
<dbReference type="GO" id="GO:0003677">
    <property type="term" value="F:DNA binding"/>
    <property type="evidence" value="ECO:0007669"/>
    <property type="project" value="UniProtKB-KW"/>
</dbReference>
<comment type="caution">
    <text evidence="9">The sequence shown here is derived from an EMBL/GenBank/DDBJ whole genome shotgun (WGS) entry which is preliminary data.</text>
</comment>
<dbReference type="InterPro" id="IPR050090">
    <property type="entry name" value="Tyrosine_recombinase_XerCD"/>
</dbReference>
<comment type="similarity">
    <text evidence="1">Belongs to the 'phage' integrase family.</text>
</comment>
<evidence type="ECO:0000259" key="7">
    <source>
        <dbReference type="PROSITE" id="PS50949"/>
    </source>
</evidence>
<dbReference type="SUPFAM" id="SSF56349">
    <property type="entry name" value="DNA breaking-rejoining enzymes"/>
    <property type="match status" value="1"/>
</dbReference>
<dbReference type="Pfam" id="PF00392">
    <property type="entry name" value="GntR"/>
    <property type="match status" value="1"/>
</dbReference>
<keyword evidence="4" id="KW-0804">Transcription</keyword>
<dbReference type="SUPFAM" id="SSF46785">
    <property type="entry name" value="Winged helix' DNA-binding domain"/>
    <property type="match status" value="1"/>
</dbReference>
<feature type="compositionally biased region" description="Pro residues" evidence="6">
    <location>
        <begin position="214"/>
        <end position="227"/>
    </location>
</feature>
<dbReference type="CDD" id="cd01189">
    <property type="entry name" value="INT_ICEBs1_C_like"/>
    <property type="match status" value="1"/>
</dbReference>
<feature type="domain" description="Tyr recombinase" evidence="8">
    <location>
        <begin position="220"/>
        <end position="421"/>
    </location>
</feature>
<protein>
    <submittedName>
        <fullName evidence="9">Integrase</fullName>
    </submittedName>
</protein>
<dbReference type="InterPro" id="IPR036388">
    <property type="entry name" value="WH-like_DNA-bd_sf"/>
</dbReference>
<organism evidence="9 10">
    <name type="scientific">Micromonospora maris</name>
    <dbReference type="NCBI Taxonomy" id="1003110"/>
    <lineage>
        <taxon>Bacteria</taxon>
        <taxon>Bacillati</taxon>
        <taxon>Actinomycetota</taxon>
        <taxon>Actinomycetes</taxon>
        <taxon>Micromonosporales</taxon>
        <taxon>Micromonosporaceae</taxon>
        <taxon>Micromonospora</taxon>
    </lineage>
</organism>
<dbReference type="InterPro" id="IPR000524">
    <property type="entry name" value="Tscrpt_reg_HTH_GntR"/>
</dbReference>
<proteinExistence type="inferred from homology"/>
<dbReference type="GO" id="GO:0015074">
    <property type="term" value="P:DNA integration"/>
    <property type="evidence" value="ECO:0007669"/>
    <property type="project" value="InterPro"/>
</dbReference>
<evidence type="ECO:0000256" key="3">
    <source>
        <dbReference type="ARBA" id="ARBA00023125"/>
    </source>
</evidence>
<dbReference type="InterPro" id="IPR013762">
    <property type="entry name" value="Integrase-like_cat_sf"/>
</dbReference>
<feature type="region of interest" description="Disordered" evidence="6">
    <location>
        <begin position="210"/>
        <end position="229"/>
    </location>
</feature>
<keyword evidence="2" id="KW-0805">Transcription regulation</keyword>
<dbReference type="GO" id="GO:0006310">
    <property type="term" value="P:DNA recombination"/>
    <property type="evidence" value="ECO:0007669"/>
    <property type="project" value="UniProtKB-KW"/>
</dbReference>
<keyword evidence="5" id="KW-0233">DNA recombination</keyword>
<dbReference type="PANTHER" id="PTHR30349">
    <property type="entry name" value="PHAGE INTEGRASE-RELATED"/>
    <property type="match status" value="1"/>
</dbReference>
<dbReference type="Gene3D" id="1.10.10.10">
    <property type="entry name" value="Winged helix-like DNA-binding domain superfamily/Winged helix DNA-binding domain"/>
    <property type="match status" value="1"/>
</dbReference>
<evidence type="ECO:0000313" key="9">
    <source>
        <dbReference type="EMBL" id="KUJ46017.1"/>
    </source>
</evidence>
<dbReference type="SMART" id="SM00345">
    <property type="entry name" value="HTH_GNTR"/>
    <property type="match status" value="1"/>
</dbReference>
<reference evidence="9 10" key="1">
    <citation type="submission" date="2015-10" db="EMBL/GenBank/DDBJ databases">
        <authorList>
            <person name="Ju K.-S."/>
            <person name="Doroghazi J.R."/>
            <person name="Metcalf W.W."/>
        </authorList>
    </citation>
    <scope>NUCLEOTIDE SEQUENCE [LARGE SCALE GENOMIC DNA]</scope>
    <source>
        <strain evidence="9 10">NRRL B-24793</strain>
    </source>
</reference>
<dbReference type="InterPro" id="IPR010998">
    <property type="entry name" value="Integrase_recombinase_N"/>
</dbReference>
<dbReference type="EMBL" id="LMWI01000002">
    <property type="protein sequence ID" value="KUJ46017.1"/>
    <property type="molecule type" value="Genomic_DNA"/>
</dbReference>
<dbReference type="CDD" id="cd07377">
    <property type="entry name" value="WHTH_GntR"/>
    <property type="match status" value="1"/>
</dbReference>
<gene>
    <name evidence="9" type="ORF">ADL17_23890</name>
</gene>
<dbReference type="Pfam" id="PF00589">
    <property type="entry name" value="Phage_integrase"/>
    <property type="match status" value="1"/>
</dbReference>
<evidence type="ECO:0000256" key="6">
    <source>
        <dbReference type="SAM" id="MobiDB-lite"/>
    </source>
</evidence>
<dbReference type="Proteomes" id="UP000053246">
    <property type="component" value="Unassembled WGS sequence"/>
</dbReference>
<dbReference type="InterPro" id="IPR002104">
    <property type="entry name" value="Integrase_catalytic"/>
</dbReference>
<evidence type="ECO:0000256" key="2">
    <source>
        <dbReference type="ARBA" id="ARBA00023015"/>
    </source>
</evidence>
<dbReference type="AlphaFoldDB" id="A0A9X0LDD4"/>
<accession>A0A9X0LDD4</accession>
<evidence type="ECO:0000256" key="5">
    <source>
        <dbReference type="ARBA" id="ARBA00023172"/>
    </source>
</evidence>
<keyword evidence="10" id="KW-1185">Reference proteome</keyword>
<evidence type="ECO:0000313" key="10">
    <source>
        <dbReference type="Proteomes" id="UP000053246"/>
    </source>
</evidence>
<name>A0A9X0LDD4_9ACTN</name>
<evidence type="ECO:0000256" key="1">
    <source>
        <dbReference type="ARBA" id="ARBA00008857"/>
    </source>
</evidence>
<dbReference type="GO" id="GO:0003700">
    <property type="term" value="F:DNA-binding transcription factor activity"/>
    <property type="evidence" value="ECO:0007669"/>
    <property type="project" value="InterPro"/>
</dbReference>
<evidence type="ECO:0000259" key="8">
    <source>
        <dbReference type="PROSITE" id="PS51898"/>
    </source>
</evidence>
<dbReference type="InterPro" id="IPR011010">
    <property type="entry name" value="DNA_brk_join_enz"/>
</dbReference>
<dbReference type="InterPro" id="IPR036390">
    <property type="entry name" value="WH_DNA-bd_sf"/>
</dbReference>
<dbReference type="Gene3D" id="1.10.443.10">
    <property type="entry name" value="Intergrase catalytic core"/>
    <property type="match status" value="1"/>
</dbReference>